<protein>
    <submittedName>
        <fullName evidence="2">Cobalt chelatase, CobT subunit</fullName>
    </submittedName>
</protein>
<name>A0A1B6NPT3_9ZZZZ</name>
<feature type="region of interest" description="Disordered" evidence="1">
    <location>
        <begin position="1"/>
        <end position="21"/>
    </location>
</feature>
<dbReference type="Pfam" id="PF06213">
    <property type="entry name" value="CobT"/>
    <property type="match status" value="1"/>
</dbReference>
<reference evidence="2" key="1">
    <citation type="submission" date="2013-11" db="EMBL/GenBank/DDBJ databases">
        <title>Microbial diversity, functional groups and degradation webs in Northern and Southern Mediterranean and Red Sea marine crude oil polluted sites.</title>
        <authorList>
            <person name="Daffonchio D."/>
            <person name="Mapelli F."/>
            <person name="Ferrer M."/>
            <person name="Richter M."/>
            <person name="Cherif A."/>
            <person name="Malkawi H.I."/>
            <person name="Yakimov M.M."/>
            <person name="Abdel-Fattah Y.R."/>
            <person name="Blaghen M."/>
            <person name="Golyshin P.N."/>
            <person name="Kalogerakis N."/>
            <person name="Boon N."/>
            <person name="Magagnini M."/>
            <person name="Fava F."/>
        </authorList>
    </citation>
    <scope>NUCLEOTIDE SEQUENCE</scope>
</reference>
<dbReference type="GO" id="GO:0009236">
    <property type="term" value="P:cobalamin biosynthetic process"/>
    <property type="evidence" value="ECO:0007669"/>
    <property type="project" value="InterPro"/>
</dbReference>
<feature type="non-terminal residue" evidence="2">
    <location>
        <position position="88"/>
    </location>
</feature>
<sequence length="88" mass="9688">MAWSADTPTQSGKNFRVPLPGRNLPREQAIEARGFADSFALRLRHHSEALHGKGAPPEPIARACYDAIEQVRYEAIGSTRYAGIRGNL</sequence>
<accession>A0A1B6NPT3</accession>
<dbReference type="EMBL" id="AYSL01001803">
    <property type="protein sequence ID" value="KTF05414.1"/>
    <property type="molecule type" value="Genomic_DNA"/>
</dbReference>
<dbReference type="AlphaFoldDB" id="A0A1B6NPT3"/>
<organism evidence="2">
    <name type="scientific">marine sediment metagenome</name>
    <dbReference type="NCBI Taxonomy" id="412755"/>
    <lineage>
        <taxon>unclassified sequences</taxon>
        <taxon>metagenomes</taxon>
        <taxon>ecological metagenomes</taxon>
    </lineage>
</organism>
<proteinExistence type="predicted"/>
<gene>
    <name evidence="2" type="ORF">MGSAQ_003090</name>
</gene>
<evidence type="ECO:0000256" key="1">
    <source>
        <dbReference type="SAM" id="MobiDB-lite"/>
    </source>
</evidence>
<feature type="compositionally biased region" description="Polar residues" evidence="1">
    <location>
        <begin position="1"/>
        <end position="13"/>
    </location>
</feature>
<evidence type="ECO:0000313" key="2">
    <source>
        <dbReference type="EMBL" id="KTF05414.1"/>
    </source>
</evidence>
<dbReference type="InterPro" id="IPR006538">
    <property type="entry name" value="CobT"/>
</dbReference>
<comment type="caution">
    <text evidence="2">The sequence shown here is derived from an EMBL/GenBank/DDBJ whole genome shotgun (WGS) entry which is preliminary data.</text>
</comment>